<protein>
    <submittedName>
        <fullName evidence="8">Lipase 5</fullName>
    </submittedName>
</protein>
<feature type="compositionally biased region" description="Basic and acidic residues" evidence="6">
    <location>
        <begin position="895"/>
        <end position="913"/>
    </location>
</feature>
<dbReference type="Proteomes" id="UP001320245">
    <property type="component" value="Unassembled WGS sequence"/>
</dbReference>
<comment type="caution">
    <text evidence="8">The sequence shown here is derived from an EMBL/GenBank/DDBJ whole genome shotgun (WGS) entry which is preliminary data.</text>
</comment>
<keyword evidence="4 5" id="KW-0443">Lipid metabolism</keyword>
<dbReference type="EMBL" id="JAJSPL020000011">
    <property type="protein sequence ID" value="KAK7744075.1"/>
    <property type="molecule type" value="Genomic_DNA"/>
</dbReference>
<keyword evidence="3 5" id="KW-0442">Lipid degradation</keyword>
<keyword evidence="2 5" id="KW-0378">Hydrolase</keyword>
<evidence type="ECO:0000256" key="1">
    <source>
        <dbReference type="ARBA" id="ARBA00002682"/>
    </source>
</evidence>
<evidence type="ECO:0000256" key="6">
    <source>
        <dbReference type="SAM" id="MobiDB-lite"/>
    </source>
</evidence>
<gene>
    <name evidence="8" type="primary">TGL5</name>
    <name evidence="8" type="ORF">SLS53_003593</name>
</gene>
<evidence type="ECO:0000256" key="2">
    <source>
        <dbReference type="ARBA" id="ARBA00022801"/>
    </source>
</evidence>
<dbReference type="GO" id="GO:0006641">
    <property type="term" value="P:triglyceride metabolic process"/>
    <property type="evidence" value="ECO:0007669"/>
    <property type="project" value="UniProtKB-ARBA"/>
</dbReference>
<feature type="compositionally biased region" description="Polar residues" evidence="6">
    <location>
        <begin position="748"/>
        <end position="758"/>
    </location>
</feature>
<proteinExistence type="predicted"/>
<organism evidence="8 9">
    <name type="scientific">Cytospora paraplurivora</name>
    <dbReference type="NCBI Taxonomy" id="2898453"/>
    <lineage>
        <taxon>Eukaryota</taxon>
        <taxon>Fungi</taxon>
        <taxon>Dikarya</taxon>
        <taxon>Ascomycota</taxon>
        <taxon>Pezizomycotina</taxon>
        <taxon>Sordariomycetes</taxon>
        <taxon>Sordariomycetidae</taxon>
        <taxon>Diaporthales</taxon>
        <taxon>Cytosporaceae</taxon>
        <taxon>Cytospora</taxon>
    </lineage>
</organism>
<comment type="function">
    <text evidence="1">Probable lipid hydrolase.</text>
</comment>
<dbReference type="PROSITE" id="PS51635">
    <property type="entry name" value="PNPLA"/>
    <property type="match status" value="1"/>
</dbReference>
<dbReference type="InterPro" id="IPR021771">
    <property type="entry name" value="Triacylglycerol_lipase_N"/>
</dbReference>
<dbReference type="SUPFAM" id="SSF52151">
    <property type="entry name" value="FabD/lysophospholipase-like"/>
    <property type="match status" value="1"/>
</dbReference>
<feature type="compositionally biased region" description="Basic and acidic residues" evidence="6">
    <location>
        <begin position="869"/>
        <end position="884"/>
    </location>
</feature>
<dbReference type="Pfam" id="PF11815">
    <property type="entry name" value="DUF3336"/>
    <property type="match status" value="1"/>
</dbReference>
<evidence type="ECO:0000313" key="8">
    <source>
        <dbReference type="EMBL" id="KAK7744075.1"/>
    </source>
</evidence>
<reference evidence="8 9" key="1">
    <citation type="journal article" date="2023" name="PLoS ONE">
        <title>Cytospora paraplurivora sp. nov. isolated from orchards with fruit tree decline syndrome in Ontario, Canada.</title>
        <authorList>
            <person name="Ilyukhin E."/>
            <person name="Nguyen H.D.T."/>
            <person name="Castle A.J."/>
            <person name="Ellouze W."/>
        </authorList>
    </citation>
    <scope>NUCLEOTIDE SEQUENCE [LARGE SCALE GENOMIC DNA]</scope>
    <source>
        <strain evidence="8 9">FDS-564</strain>
    </source>
</reference>
<dbReference type="PANTHER" id="PTHR14226:SF10">
    <property type="entry name" value="TRIACYLGLYCEROL LIPASE 4-RELATED"/>
    <property type="match status" value="1"/>
</dbReference>
<feature type="region of interest" description="Disordered" evidence="6">
    <location>
        <begin position="805"/>
        <end position="922"/>
    </location>
</feature>
<dbReference type="PANTHER" id="PTHR14226">
    <property type="entry name" value="NEUROPATHY TARGET ESTERASE/SWISS CHEESE D.MELANOGASTER"/>
    <property type="match status" value="1"/>
</dbReference>
<feature type="active site" description="Proton acceptor" evidence="5">
    <location>
        <position position="460"/>
    </location>
</feature>
<dbReference type="GO" id="GO:0016042">
    <property type="term" value="P:lipid catabolic process"/>
    <property type="evidence" value="ECO:0007669"/>
    <property type="project" value="UniProtKB-UniRule"/>
</dbReference>
<feature type="compositionally biased region" description="Polar residues" evidence="6">
    <location>
        <begin position="687"/>
        <end position="696"/>
    </location>
</feature>
<comment type="caution">
    <text evidence="5">Lacks conserved residue(s) required for the propagation of feature annotation.</text>
</comment>
<dbReference type="InterPro" id="IPR002641">
    <property type="entry name" value="PNPLA_dom"/>
</dbReference>
<dbReference type="Gene3D" id="3.40.1090.10">
    <property type="entry name" value="Cytosolic phospholipase A2 catalytic domain"/>
    <property type="match status" value="1"/>
</dbReference>
<evidence type="ECO:0000313" key="9">
    <source>
        <dbReference type="Proteomes" id="UP001320245"/>
    </source>
</evidence>
<feature type="region of interest" description="Disordered" evidence="6">
    <location>
        <begin position="673"/>
        <end position="701"/>
    </location>
</feature>
<evidence type="ECO:0000256" key="3">
    <source>
        <dbReference type="ARBA" id="ARBA00022963"/>
    </source>
</evidence>
<feature type="compositionally biased region" description="Basic and acidic residues" evidence="6">
    <location>
        <begin position="839"/>
        <end position="856"/>
    </location>
</feature>
<dbReference type="InterPro" id="IPR016035">
    <property type="entry name" value="Acyl_Trfase/lysoPLipase"/>
</dbReference>
<feature type="region of interest" description="Disordered" evidence="6">
    <location>
        <begin position="727"/>
        <end position="791"/>
    </location>
</feature>
<feature type="domain" description="PNPLA" evidence="7">
    <location>
        <begin position="276"/>
        <end position="473"/>
    </location>
</feature>
<dbReference type="Pfam" id="PF01734">
    <property type="entry name" value="Patatin"/>
    <property type="match status" value="1"/>
</dbReference>
<feature type="active site" description="Nucleophile" evidence="5">
    <location>
        <position position="309"/>
    </location>
</feature>
<evidence type="ECO:0000256" key="5">
    <source>
        <dbReference type="PROSITE-ProRule" id="PRU01161"/>
    </source>
</evidence>
<dbReference type="CDD" id="cd07230">
    <property type="entry name" value="Pat_TGL4-5_like"/>
    <property type="match status" value="1"/>
</dbReference>
<dbReference type="InterPro" id="IPR050301">
    <property type="entry name" value="NTE"/>
</dbReference>
<keyword evidence="9" id="KW-1185">Reference proteome</keyword>
<sequence length="922" mass="102010">MTLSSALFLVAPRTVHPLEYFLRPLLRDRCPHLPNAHTKVVLDPIDSNAMSDLFHVLPSLSLGQVASASPAKIQDDAEEPALKKYTSGTSTAHSLSRLIKSANEFLSPRRDGKTEPEREDAYAPEQLKQILALRMKNATSVAQWNTAAEQLDHLEGNHVWKSEENGVKGLYRPDVVRERMRELDEARTNCDIRRMVYLVRTALSRELGNMGDIDLYRHSYIGTKDLIEQYVKSAVATIEDLVEKSSYPGALPKDLDHSDILEAFVQARQSFGRSALLLSGGGTFGMMHAGVIKAMYEADLLPRIISGASAGSIVCAVFCATPPSEVPHVIKSFPYNDLAVFEEEEKEESVLTHVKRLLTEGSWSDIKHLTRVMRGLLGDMTFQEAYNRTRRICNISVSTESVYELPRLLNYITAPNVMIWSAVAASCSVPFVFTAAPLLVKDPQTGEHIPWNPTPQRWVDGSVDNDLPMTRLAEMFNVNHFIVSQVNPHVTPFLARDDRHYSEDDDARAGLFSSSHDTSITTTLTTLAKDEVLHRLHFLAELGVFPTAVTKLRSVLSQRYSGDITILPEPNVQDITRVLKNPTVDFMKRAMLAGERATWPKLSRIRDRCAVELAIDRSIQILRARCLFSQSQVNLRRLSTGAEGLGISSSSPQSVPRTSGAYASIAAGLETQTSPLAEKVRPRQQRRSSGSNIHTLSRQRRSCDIEDPVVVGDRDADNHLELSVRRGGSSLSLSADRRASKPRHQRSFKNLQVSTTRPRPNASVAPLGGTDDEESEVDPSRYLEPSGKTSSLANKLAATNRTTACVPGSPVAFSRLPPRPKTSPQLRVDVMSPTTGDSDTSHLHTSDGDVDSRTEDNTSDTEAYLQAWHPDETIPTHRGNRSDDSAYDTEIATTEDDKRKEEITALADDEHGTTDGGDGLWD</sequence>
<dbReference type="GO" id="GO:0004806">
    <property type="term" value="F:triacylglycerol lipase activity"/>
    <property type="evidence" value="ECO:0007669"/>
    <property type="project" value="InterPro"/>
</dbReference>
<evidence type="ECO:0000256" key="4">
    <source>
        <dbReference type="ARBA" id="ARBA00023098"/>
    </source>
</evidence>
<evidence type="ECO:0000259" key="7">
    <source>
        <dbReference type="PROSITE" id="PS51635"/>
    </source>
</evidence>
<feature type="short sequence motif" description="GXGXXG" evidence="5">
    <location>
        <begin position="280"/>
        <end position="285"/>
    </location>
</feature>
<dbReference type="AlphaFoldDB" id="A0AAN9U9P6"/>
<feature type="short sequence motif" description="GXSXG" evidence="5">
    <location>
        <begin position="307"/>
        <end position="311"/>
    </location>
</feature>
<accession>A0AAN9U9P6</accession>
<name>A0AAN9U9P6_9PEZI</name>